<dbReference type="OMA" id="HSILGQP"/>
<dbReference type="Proteomes" id="UP000037923">
    <property type="component" value="Unassembled WGS sequence"/>
</dbReference>
<evidence type="ECO:0000313" key="2">
    <source>
        <dbReference type="EMBL" id="KPA80122.1"/>
    </source>
</evidence>
<keyword evidence="3" id="KW-1185">Reference proteome</keyword>
<feature type="region of interest" description="Disordered" evidence="1">
    <location>
        <begin position="117"/>
        <end position="221"/>
    </location>
</feature>
<accession>A0A0N0DVB5</accession>
<feature type="compositionally biased region" description="Polar residues" evidence="1">
    <location>
        <begin position="295"/>
        <end position="320"/>
    </location>
</feature>
<comment type="caution">
    <text evidence="2">The sequence shown here is derived from an EMBL/GenBank/DDBJ whole genome shotgun (WGS) entry which is preliminary data.</text>
</comment>
<organism evidence="2 3">
    <name type="scientific">Leptomonas pyrrhocoris</name>
    <name type="common">Firebug parasite</name>
    <dbReference type="NCBI Taxonomy" id="157538"/>
    <lineage>
        <taxon>Eukaryota</taxon>
        <taxon>Discoba</taxon>
        <taxon>Euglenozoa</taxon>
        <taxon>Kinetoplastea</taxon>
        <taxon>Metakinetoplastina</taxon>
        <taxon>Trypanosomatida</taxon>
        <taxon>Trypanosomatidae</taxon>
        <taxon>Leishmaniinae</taxon>
        <taxon>Leptomonas</taxon>
    </lineage>
</organism>
<feature type="region of interest" description="Disordered" evidence="1">
    <location>
        <begin position="256"/>
        <end position="347"/>
    </location>
</feature>
<evidence type="ECO:0000313" key="3">
    <source>
        <dbReference type="Proteomes" id="UP000037923"/>
    </source>
</evidence>
<feature type="compositionally biased region" description="Polar residues" evidence="1">
    <location>
        <begin position="160"/>
        <end position="176"/>
    </location>
</feature>
<reference evidence="2 3" key="1">
    <citation type="submission" date="2015-07" db="EMBL/GenBank/DDBJ databases">
        <title>High-quality genome of monoxenous trypanosomatid Leptomonas pyrrhocoris.</title>
        <authorList>
            <person name="Flegontov P."/>
            <person name="Butenko A."/>
            <person name="Firsov S."/>
            <person name="Vlcek C."/>
            <person name="Logacheva M.D."/>
            <person name="Field M."/>
            <person name="Filatov D."/>
            <person name="Flegontova O."/>
            <person name="Gerasimov E."/>
            <person name="Jackson A.P."/>
            <person name="Kelly S."/>
            <person name="Opperdoes F."/>
            <person name="O'Reilly A."/>
            <person name="Votypka J."/>
            <person name="Yurchenko V."/>
            <person name="Lukes J."/>
        </authorList>
    </citation>
    <scope>NUCLEOTIDE SEQUENCE [LARGE SCALE GENOMIC DNA]</scope>
    <source>
        <strain evidence="2">H10</strain>
    </source>
</reference>
<dbReference type="GeneID" id="26905410"/>
<feature type="region of interest" description="Disordered" evidence="1">
    <location>
        <begin position="390"/>
        <end position="424"/>
    </location>
</feature>
<feature type="compositionally biased region" description="Basic and acidic residues" evidence="1">
    <location>
        <begin position="261"/>
        <end position="274"/>
    </location>
</feature>
<dbReference type="RefSeq" id="XP_015658561.1">
    <property type="nucleotide sequence ID" value="XM_015803045.1"/>
</dbReference>
<dbReference type="VEuPathDB" id="TriTrypDB:LpyrH10_09_2190"/>
<feature type="compositionally biased region" description="Polar residues" evidence="1">
    <location>
        <begin position="46"/>
        <end position="64"/>
    </location>
</feature>
<dbReference type="OrthoDB" id="265900at2759"/>
<name>A0A0N0DVB5_LEPPY</name>
<feature type="compositionally biased region" description="Polar residues" evidence="1">
    <location>
        <begin position="184"/>
        <end position="195"/>
    </location>
</feature>
<feature type="region of interest" description="Disordered" evidence="1">
    <location>
        <begin position="42"/>
        <end position="64"/>
    </location>
</feature>
<evidence type="ECO:0000256" key="1">
    <source>
        <dbReference type="SAM" id="MobiDB-lite"/>
    </source>
</evidence>
<gene>
    <name evidence="2" type="ORF">ABB37_05119</name>
</gene>
<dbReference type="EMBL" id="LGTL01000009">
    <property type="protein sequence ID" value="KPA80122.1"/>
    <property type="molecule type" value="Genomic_DNA"/>
</dbReference>
<dbReference type="AlphaFoldDB" id="A0A0N0DVB5"/>
<protein>
    <submittedName>
        <fullName evidence="2">Uncharacterized protein</fullName>
    </submittedName>
</protein>
<sequence>MEESELLAAQPAAQQQPQPSAINVMCVDVRELLLRAAADTARASSMPAQLKTNVPTSSSARLPSVKQQGQMNSACSADTAAESAFWVPGSSADGACCGPPPLSPADPTILRAILERPPPSATGAAGAGGEEAATTQRGGWPVRLPPATKAARSHAMRGQMLSSSSSYQRETPQRVSRNAAHPRQSCTSVSTFSTQSREKAHAEPEEAYQTTSGVTPPSFVPRTTFMEESDRAELSPVAQQALSNVLRRLHTHAAQVLGGRQRTDEVANNSRRETTITTYSAPPPPPVVSPELKKWSTTSSQKSGGLFPNSTLLRQQNNEAHASGSAPPTMDDSYRRNPPPPRSAAQDTSISFGEIPVQQTLSTCNTGEKLPSALQQHIGAPAAIALYGAAKEESAPPRRTVPPAFRRQLQYSEAAPTTRRPKRK</sequence>
<proteinExistence type="predicted"/>